<protein>
    <recommendedName>
        <fullName evidence="1">Aminoglycoside phosphotransferase domain-containing protein</fullName>
    </recommendedName>
</protein>
<dbReference type="InterPro" id="IPR002575">
    <property type="entry name" value="Aminoglycoside_PTrfase"/>
</dbReference>
<reference evidence="2" key="1">
    <citation type="submission" date="2020-11" db="EMBL/GenBank/DDBJ databases">
        <authorList>
            <consortium name="DOE Joint Genome Institute"/>
            <person name="Ahrendt S."/>
            <person name="Riley R."/>
            <person name="Andreopoulos W."/>
            <person name="Labutti K."/>
            <person name="Pangilinan J."/>
            <person name="Ruiz-Duenas F.J."/>
            <person name="Barrasa J.M."/>
            <person name="Sanchez-Garcia M."/>
            <person name="Camarero S."/>
            <person name="Miyauchi S."/>
            <person name="Serrano A."/>
            <person name="Linde D."/>
            <person name="Babiker R."/>
            <person name="Drula E."/>
            <person name="Ayuso-Fernandez I."/>
            <person name="Pacheco R."/>
            <person name="Padilla G."/>
            <person name="Ferreira P."/>
            <person name="Barriuso J."/>
            <person name="Kellner H."/>
            <person name="Castanera R."/>
            <person name="Alfaro M."/>
            <person name="Ramirez L."/>
            <person name="Pisabarro A.G."/>
            <person name="Kuo A."/>
            <person name="Tritt A."/>
            <person name="Lipzen A."/>
            <person name="He G."/>
            <person name="Yan M."/>
            <person name="Ng V."/>
            <person name="Cullen D."/>
            <person name="Martin F."/>
            <person name="Rosso M.-N."/>
            <person name="Henrissat B."/>
            <person name="Hibbett D."/>
            <person name="Martinez A.T."/>
            <person name="Grigoriev I.V."/>
        </authorList>
    </citation>
    <scope>NUCLEOTIDE SEQUENCE</scope>
    <source>
        <strain evidence="2">CIRM-BRFM 674</strain>
    </source>
</reference>
<dbReference type="Pfam" id="PF01636">
    <property type="entry name" value="APH"/>
    <property type="match status" value="1"/>
</dbReference>
<dbReference type="AlphaFoldDB" id="A0A9P5Z9A3"/>
<evidence type="ECO:0000259" key="1">
    <source>
        <dbReference type="Pfam" id="PF01636"/>
    </source>
</evidence>
<keyword evidence="3" id="KW-1185">Reference proteome</keyword>
<dbReference type="Gene3D" id="3.90.1200.10">
    <property type="match status" value="1"/>
</dbReference>
<name>A0A9P5Z9A3_9AGAR</name>
<dbReference type="OrthoDB" id="8300194at2759"/>
<dbReference type="PANTHER" id="PTHR21310">
    <property type="entry name" value="AMINOGLYCOSIDE PHOSPHOTRANSFERASE-RELATED-RELATED"/>
    <property type="match status" value="1"/>
</dbReference>
<sequence length="287" mass="32821">MTQIDMSYSNDGIREDIEETEPGYIHSCAVDSLRLDSLDDPRVQEDGCFMITHEKKYYEFETYPNAAVFIKRNLTPSEYLVNRAGYLVLPHMSMERIKNETAAIRFIQKHTNIPTPNIRVAFEDHGRFYLITDYVGPGSVTLGQLPEQKKAEVVKELEGYIKEMHALTSNVMGGLLRPDDPVILPYRIGDALPEDVAITQRYRKADSSGSQEQKEPFVFCHGDLSQHNVMVDEKSLKITAIIDWEYAGFFPVEFEAPFYLRPGPSVALEGEVDDVLNLLEMLEYWKL</sequence>
<organism evidence="2 3">
    <name type="scientific">Pholiota conissans</name>
    <dbReference type="NCBI Taxonomy" id="109636"/>
    <lineage>
        <taxon>Eukaryota</taxon>
        <taxon>Fungi</taxon>
        <taxon>Dikarya</taxon>
        <taxon>Basidiomycota</taxon>
        <taxon>Agaricomycotina</taxon>
        <taxon>Agaricomycetes</taxon>
        <taxon>Agaricomycetidae</taxon>
        <taxon>Agaricales</taxon>
        <taxon>Agaricineae</taxon>
        <taxon>Strophariaceae</taxon>
        <taxon>Pholiota</taxon>
    </lineage>
</organism>
<evidence type="ECO:0000313" key="2">
    <source>
        <dbReference type="EMBL" id="KAF9483176.1"/>
    </source>
</evidence>
<comment type="caution">
    <text evidence="2">The sequence shown here is derived from an EMBL/GenBank/DDBJ whole genome shotgun (WGS) entry which is preliminary data.</text>
</comment>
<proteinExistence type="predicted"/>
<dbReference type="InterPro" id="IPR011009">
    <property type="entry name" value="Kinase-like_dom_sf"/>
</dbReference>
<accession>A0A9P5Z9A3</accession>
<feature type="domain" description="Aminoglycoside phosphotransferase" evidence="1">
    <location>
        <begin position="93"/>
        <end position="254"/>
    </location>
</feature>
<dbReference type="PANTHER" id="PTHR21310:SF15">
    <property type="entry name" value="AMINOGLYCOSIDE PHOSPHOTRANSFERASE DOMAIN-CONTAINING PROTEIN"/>
    <property type="match status" value="1"/>
</dbReference>
<dbReference type="CDD" id="cd05120">
    <property type="entry name" value="APH_ChoK_like"/>
    <property type="match status" value="1"/>
</dbReference>
<dbReference type="SUPFAM" id="SSF56112">
    <property type="entry name" value="Protein kinase-like (PK-like)"/>
    <property type="match status" value="1"/>
</dbReference>
<dbReference type="Proteomes" id="UP000807469">
    <property type="component" value="Unassembled WGS sequence"/>
</dbReference>
<dbReference type="EMBL" id="MU155157">
    <property type="protein sequence ID" value="KAF9483176.1"/>
    <property type="molecule type" value="Genomic_DNA"/>
</dbReference>
<gene>
    <name evidence="2" type="ORF">BDN70DRAFT_963302</name>
</gene>
<evidence type="ECO:0000313" key="3">
    <source>
        <dbReference type="Proteomes" id="UP000807469"/>
    </source>
</evidence>
<dbReference type="InterPro" id="IPR051678">
    <property type="entry name" value="AGP_Transferase"/>
</dbReference>